<dbReference type="GO" id="GO:0006631">
    <property type="term" value="P:fatty acid metabolic process"/>
    <property type="evidence" value="ECO:0007669"/>
    <property type="project" value="UniProtKB-KW"/>
</dbReference>
<keyword evidence="4" id="KW-0443">Lipid metabolism</keyword>
<dbReference type="InterPro" id="IPR014748">
    <property type="entry name" value="Enoyl-CoA_hydra_C"/>
</dbReference>
<dbReference type="PANTHER" id="PTHR43602">
    <property type="match status" value="1"/>
</dbReference>
<name>A0A6L8W9H7_9PROT</name>
<dbReference type="NCBIfam" id="NF006008">
    <property type="entry name" value="PRK08139.1"/>
    <property type="match status" value="1"/>
</dbReference>
<dbReference type="SUPFAM" id="SSF52096">
    <property type="entry name" value="ClpP/crotonase"/>
    <property type="match status" value="1"/>
</dbReference>
<dbReference type="InterPro" id="IPR029045">
    <property type="entry name" value="ClpP/crotonase-like_dom_sf"/>
</dbReference>
<evidence type="ECO:0000256" key="6">
    <source>
        <dbReference type="ARBA" id="ARBA00040545"/>
    </source>
</evidence>
<dbReference type="RefSeq" id="WP_161315554.1">
    <property type="nucleotide sequence ID" value="NZ_WTUW01000002.1"/>
</dbReference>
<keyword evidence="8" id="KW-1185">Reference proteome</keyword>
<evidence type="ECO:0000256" key="4">
    <source>
        <dbReference type="ARBA" id="ARBA00023098"/>
    </source>
</evidence>
<proteinExistence type="inferred from homology"/>
<keyword evidence="3" id="KW-0809">Transit peptide</keyword>
<protein>
    <recommendedName>
        <fullName evidence="6">Enoyl-CoA hydratase domain-containing protein 3, mitochondrial</fullName>
    </recommendedName>
</protein>
<keyword evidence="7" id="KW-0456">Lyase</keyword>
<evidence type="ECO:0000256" key="3">
    <source>
        <dbReference type="ARBA" id="ARBA00022946"/>
    </source>
</evidence>
<comment type="similarity">
    <text evidence="1">Belongs to the enoyl-CoA hydratase/isomerase family.</text>
</comment>
<sequence>MSSREVTSKDNRKIVGLVVDDHIATLTLDDPSSRNSLSREMMAQLQKALNDIAADADIHVVIIRAEGPVFSSGHNLREVQGMTGDGTLHELFAQCSILMQSVVNLPQPVIARIDGAVTAAGTQLVASCDLAYASDSSKFATSGINFGFFCTTPGVALGRNVSPKQAMEMLLSGDFIKADRAMEIGLVNAALPAAELDAHIQRMAKNIASKSPVVVKMGKAAFYKHLPMPLDKAYDYASGVMCENMETRDAQEGLTAFFEKRDPVWRGE</sequence>
<accession>A0A6L8W9H7</accession>
<evidence type="ECO:0000313" key="7">
    <source>
        <dbReference type="EMBL" id="MZR31020.1"/>
    </source>
</evidence>
<dbReference type="InterPro" id="IPR001753">
    <property type="entry name" value="Enoyl-CoA_hydra/iso"/>
</dbReference>
<dbReference type="PANTHER" id="PTHR43602:SF1">
    <property type="entry name" value="ENOYL-COA HYDRATASE DOMAIN-CONTAINING PROTEIN 3, MITOCHONDRIAL"/>
    <property type="match status" value="1"/>
</dbReference>
<dbReference type="InterPro" id="IPR052377">
    <property type="entry name" value="Mitochondrial_ECH-domain"/>
</dbReference>
<dbReference type="Gene3D" id="3.90.226.10">
    <property type="entry name" value="2-enoyl-CoA Hydratase, Chain A, domain 1"/>
    <property type="match status" value="1"/>
</dbReference>
<comment type="caution">
    <text evidence="7">The sequence shown here is derived from an EMBL/GenBank/DDBJ whole genome shotgun (WGS) entry which is preliminary data.</text>
</comment>
<dbReference type="Gene3D" id="1.10.12.10">
    <property type="entry name" value="Lyase 2-enoyl-coa Hydratase, Chain A, domain 2"/>
    <property type="match status" value="1"/>
</dbReference>
<dbReference type="Proteomes" id="UP000476030">
    <property type="component" value="Unassembled WGS sequence"/>
</dbReference>
<gene>
    <name evidence="7" type="ORF">GQE98_10290</name>
</gene>
<evidence type="ECO:0000313" key="8">
    <source>
        <dbReference type="Proteomes" id="UP000476030"/>
    </source>
</evidence>
<keyword evidence="2" id="KW-0276">Fatty acid metabolism</keyword>
<dbReference type="AlphaFoldDB" id="A0A6L8W9H7"/>
<dbReference type="GO" id="GO:0016836">
    <property type="term" value="F:hydro-lyase activity"/>
    <property type="evidence" value="ECO:0007669"/>
    <property type="project" value="TreeGrafter"/>
</dbReference>
<organism evidence="7 8">
    <name type="scientific">Sneathiella litorea</name>
    <dbReference type="NCBI Taxonomy" id="2606216"/>
    <lineage>
        <taxon>Bacteria</taxon>
        <taxon>Pseudomonadati</taxon>
        <taxon>Pseudomonadota</taxon>
        <taxon>Alphaproteobacteria</taxon>
        <taxon>Sneathiellales</taxon>
        <taxon>Sneathiellaceae</taxon>
        <taxon>Sneathiella</taxon>
    </lineage>
</organism>
<evidence type="ECO:0000256" key="1">
    <source>
        <dbReference type="ARBA" id="ARBA00005254"/>
    </source>
</evidence>
<reference evidence="7 8" key="1">
    <citation type="submission" date="2019-12" db="EMBL/GenBank/DDBJ databases">
        <title>Snethiella sp. nov. sp. isolated from sea sand.</title>
        <authorList>
            <person name="Kim J."/>
            <person name="Jeong S.E."/>
            <person name="Jung H.S."/>
            <person name="Jeon C.O."/>
        </authorList>
    </citation>
    <scope>NUCLEOTIDE SEQUENCE [LARGE SCALE GENOMIC DNA]</scope>
    <source>
        <strain evidence="7 8">DP05</strain>
    </source>
</reference>
<dbReference type="EMBL" id="WTUW01000002">
    <property type="protein sequence ID" value="MZR31020.1"/>
    <property type="molecule type" value="Genomic_DNA"/>
</dbReference>
<dbReference type="CDD" id="cd06558">
    <property type="entry name" value="crotonase-like"/>
    <property type="match status" value="1"/>
</dbReference>
<evidence type="ECO:0000256" key="2">
    <source>
        <dbReference type="ARBA" id="ARBA00022832"/>
    </source>
</evidence>
<dbReference type="Pfam" id="PF00378">
    <property type="entry name" value="ECH_1"/>
    <property type="match status" value="1"/>
</dbReference>
<comment type="function">
    <text evidence="5">May play a role in fatty acid biosynthesis and insulin sensitivity.</text>
</comment>
<evidence type="ECO:0000256" key="5">
    <source>
        <dbReference type="ARBA" id="ARBA00037410"/>
    </source>
</evidence>